<evidence type="ECO:0000313" key="12">
    <source>
        <dbReference type="EMBL" id="KRY30715.1"/>
    </source>
</evidence>
<organism evidence="12 13">
    <name type="scientific">Trichinella spiralis</name>
    <name type="common">Trichina worm</name>
    <dbReference type="NCBI Taxonomy" id="6334"/>
    <lineage>
        <taxon>Eukaryota</taxon>
        <taxon>Metazoa</taxon>
        <taxon>Ecdysozoa</taxon>
        <taxon>Nematoda</taxon>
        <taxon>Enoplea</taxon>
        <taxon>Dorylaimia</taxon>
        <taxon>Trichinellida</taxon>
        <taxon>Trichinellidae</taxon>
        <taxon>Trichinella</taxon>
    </lineage>
</organism>
<reference evidence="12 13" key="1">
    <citation type="submission" date="2015-01" db="EMBL/GenBank/DDBJ databases">
        <title>Evolution of Trichinella species and genotypes.</title>
        <authorList>
            <person name="Korhonen P.K."/>
            <person name="Edoardo P."/>
            <person name="Giuseppe L.R."/>
            <person name="Gasser R.B."/>
        </authorList>
    </citation>
    <scope>NUCLEOTIDE SEQUENCE [LARGE SCALE GENOMIC DNA]</scope>
    <source>
        <strain evidence="12">ISS3</strain>
    </source>
</reference>
<keyword evidence="13" id="KW-1185">Reference proteome</keyword>
<protein>
    <recommendedName>
        <fullName evidence="11">Elongation of very long chain fatty acids protein</fullName>
        <ecNumber evidence="11">2.3.1.199</ecNumber>
    </recommendedName>
    <alternativeName>
        <fullName evidence="11">Very-long-chain 3-oxoacyl-CoA synthase</fullName>
    </alternativeName>
</protein>
<dbReference type="GO" id="GO:0030148">
    <property type="term" value="P:sphingolipid biosynthetic process"/>
    <property type="evidence" value="ECO:0007669"/>
    <property type="project" value="TreeGrafter"/>
</dbReference>
<evidence type="ECO:0000256" key="2">
    <source>
        <dbReference type="ARBA" id="ARBA00005194"/>
    </source>
</evidence>
<feature type="transmembrane region" description="Helical" evidence="11">
    <location>
        <begin position="360"/>
        <end position="378"/>
    </location>
</feature>
<dbReference type="InterPro" id="IPR002076">
    <property type="entry name" value="ELO_fam"/>
</dbReference>
<comment type="catalytic activity">
    <reaction evidence="11">
        <text>a very-long-chain acyl-CoA + malonyl-CoA + H(+) = a very-long-chain 3-oxoacyl-CoA + CO2 + CoA</text>
        <dbReference type="Rhea" id="RHEA:32727"/>
        <dbReference type="ChEBI" id="CHEBI:15378"/>
        <dbReference type="ChEBI" id="CHEBI:16526"/>
        <dbReference type="ChEBI" id="CHEBI:57287"/>
        <dbReference type="ChEBI" id="CHEBI:57384"/>
        <dbReference type="ChEBI" id="CHEBI:90725"/>
        <dbReference type="ChEBI" id="CHEBI:90736"/>
        <dbReference type="EC" id="2.3.1.199"/>
    </reaction>
</comment>
<dbReference type="Proteomes" id="UP000054776">
    <property type="component" value="Unassembled WGS sequence"/>
</dbReference>
<comment type="caution">
    <text evidence="12">The sequence shown here is derived from an EMBL/GenBank/DDBJ whole genome shotgun (WGS) entry which is preliminary data.</text>
</comment>
<keyword evidence="7 11" id="KW-1133">Transmembrane helix</keyword>
<dbReference type="GO" id="GO:0042761">
    <property type="term" value="P:very long-chain fatty acid biosynthetic process"/>
    <property type="evidence" value="ECO:0007669"/>
    <property type="project" value="TreeGrafter"/>
</dbReference>
<evidence type="ECO:0000256" key="6">
    <source>
        <dbReference type="ARBA" id="ARBA00022832"/>
    </source>
</evidence>
<feature type="transmembrane region" description="Helical" evidence="11">
    <location>
        <begin position="270"/>
        <end position="291"/>
    </location>
</feature>
<evidence type="ECO:0000256" key="10">
    <source>
        <dbReference type="ARBA" id="ARBA00023160"/>
    </source>
</evidence>
<dbReference type="UniPathway" id="UPA00094"/>
<proteinExistence type="inferred from homology"/>
<feature type="transmembrane region" description="Helical" evidence="11">
    <location>
        <begin position="412"/>
        <end position="436"/>
    </location>
</feature>
<dbReference type="GO" id="GO:0019367">
    <property type="term" value="P:fatty acid elongation, saturated fatty acid"/>
    <property type="evidence" value="ECO:0007669"/>
    <property type="project" value="TreeGrafter"/>
</dbReference>
<dbReference type="EC" id="2.3.1.199" evidence="11"/>
<sequence>MWLPSVCSSERQRSESIQSSSMWDESSFGNFVIFTRSFPEIMDELNYTMMFPFERNFDPVPSTVWMQTYWAHSITVSIFYAFAIHQGVKWMEKRPALALDGPLVVWNALLALFSIFGFLRMTPEFFYSLFYGGFEYSVCNSSYAKGVTGFWTEMFALSKLFELGDTAFIVLRKRPLIFLHWYHHITVLVYTWHAYKDHTAAGRWFVWMNYLVHSFMYTYYMARAMRFRPVKWIPMGITILQITQMVIGCFVAITAYMVKQNGKSCQQTFSNLYFSFLIYASYFLLFAHFFYRTYLKSHQKAAATSTTTTTTTTNGMVSSNGFIRKGCHVNQADEADCRASSMLPLFCTNFHFIISPLNSTVDTVIMLFITSAFVIFMATDGVTLIFYFFFLLLIVIIVIRFIAVFIITITIFIFFVILFFLLITIIFIFFFTWTMLKNCRTQANCNP</sequence>
<evidence type="ECO:0000256" key="3">
    <source>
        <dbReference type="ARBA" id="ARBA00022516"/>
    </source>
</evidence>
<feature type="transmembrane region" description="Helical" evidence="11">
    <location>
        <begin position="232"/>
        <end position="258"/>
    </location>
</feature>
<comment type="subcellular location">
    <subcellularLocation>
        <location evidence="1">Membrane</location>
        <topology evidence="1">Multi-pass membrane protein</topology>
    </subcellularLocation>
</comment>
<feature type="transmembrane region" description="Helical" evidence="11">
    <location>
        <begin position="178"/>
        <end position="195"/>
    </location>
</feature>
<keyword evidence="5 11" id="KW-0812">Transmembrane</keyword>
<dbReference type="AlphaFoldDB" id="A0A0V1B104"/>
<evidence type="ECO:0000256" key="11">
    <source>
        <dbReference type="RuleBase" id="RU361115"/>
    </source>
</evidence>
<keyword evidence="10 11" id="KW-0275">Fatty acid biosynthesis</keyword>
<feature type="transmembrane region" description="Helical" evidence="11">
    <location>
        <begin position="64"/>
        <end position="84"/>
    </location>
</feature>
<dbReference type="PROSITE" id="PS01188">
    <property type="entry name" value="ELO"/>
    <property type="match status" value="1"/>
</dbReference>
<keyword evidence="3 11" id="KW-0444">Lipid biosynthesis</keyword>
<dbReference type="OrthoDB" id="10259681at2759"/>
<comment type="similarity">
    <text evidence="11">Belongs to the ELO family.</text>
</comment>
<accession>A0A0V1B104</accession>
<comment type="pathway">
    <text evidence="2">Lipid metabolism; fatty acid biosynthesis.</text>
</comment>
<evidence type="ECO:0000313" key="13">
    <source>
        <dbReference type="Proteomes" id="UP000054776"/>
    </source>
</evidence>
<dbReference type="InterPro" id="IPR030457">
    <property type="entry name" value="ELO_CS"/>
</dbReference>
<name>A0A0V1B104_TRISP</name>
<feature type="transmembrane region" description="Helical" evidence="11">
    <location>
        <begin position="384"/>
        <end position="405"/>
    </location>
</feature>
<dbReference type="PANTHER" id="PTHR11157:SF17">
    <property type="entry name" value="ELONGATION OF VERY LONG CHAIN FATTY ACIDS PROTEIN 6"/>
    <property type="match status" value="1"/>
</dbReference>
<keyword evidence="6 11" id="KW-0276">Fatty acid metabolism</keyword>
<evidence type="ECO:0000256" key="7">
    <source>
        <dbReference type="ARBA" id="ARBA00022989"/>
    </source>
</evidence>
<evidence type="ECO:0000256" key="1">
    <source>
        <dbReference type="ARBA" id="ARBA00004141"/>
    </source>
</evidence>
<feature type="transmembrane region" description="Helical" evidence="11">
    <location>
        <begin position="201"/>
        <end position="220"/>
    </location>
</feature>
<feature type="transmembrane region" description="Helical" evidence="11">
    <location>
        <begin position="96"/>
        <end position="119"/>
    </location>
</feature>
<evidence type="ECO:0000256" key="9">
    <source>
        <dbReference type="ARBA" id="ARBA00023136"/>
    </source>
</evidence>
<evidence type="ECO:0000256" key="8">
    <source>
        <dbReference type="ARBA" id="ARBA00023098"/>
    </source>
</evidence>
<gene>
    <name evidence="12" type="primary">elo-3</name>
    <name evidence="12" type="ORF">T01_7974</name>
</gene>
<dbReference type="GO" id="GO:0034626">
    <property type="term" value="P:fatty acid elongation, polyunsaturated fatty acid"/>
    <property type="evidence" value="ECO:0007669"/>
    <property type="project" value="TreeGrafter"/>
</dbReference>
<dbReference type="InParanoid" id="A0A0V1B104"/>
<dbReference type="FunCoup" id="A0A0V1B104">
    <property type="interactions" value="1073"/>
</dbReference>
<evidence type="ECO:0000256" key="4">
    <source>
        <dbReference type="ARBA" id="ARBA00022679"/>
    </source>
</evidence>
<evidence type="ECO:0000256" key="5">
    <source>
        <dbReference type="ARBA" id="ARBA00022692"/>
    </source>
</evidence>
<dbReference type="EMBL" id="JYDH01000133">
    <property type="protein sequence ID" value="KRY30715.1"/>
    <property type="molecule type" value="Genomic_DNA"/>
</dbReference>
<dbReference type="STRING" id="6334.A0A0V1B104"/>
<comment type="caution">
    <text evidence="11">Lacks conserved residue(s) required for the propagation of feature annotation.</text>
</comment>
<dbReference type="GO" id="GO:0005789">
    <property type="term" value="C:endoplasmic reticulum membrane"/>
    <property type="evidence" value="ECO:0007669"/>
    <property type="project" value="TreeGrafter"/>
</dbReference>
<keyword evidence="9 11" id="KW-0472">Membrane</keyword>
<dbReference type="GO" id="GO:0034625">
    <property type="term" value="P:fatty acid elongation, monounsaturated fatty acid"/>
    <property type="evidence" value="ECO:0007669"/>
    <property type="project" value="TreeGrafter"/>
</dbReference>
<dbReference type="Pfam" id="PF01151">
    <property type="entry name" value="ELO"/>
    <property type="match status" value="1"/>
</dbReference>
<dbReference type="GO" id="GO:0009922">
    <property type="term" value="F:fatty acid elongase activity"/>
    <property type="evidence" value="ECO:0007669"/>
    <property type="project" value="UniProtKB-EC"/>
</dbReference>
<dbReference type="PANTHER" id="PTHR11157">
    <property type="entry name" value="FATTY ACID ACYL TRANSFERASE-RELATED"/>
    <property type="match status" value="1"/>
</dbReference>
<keyword evidence="8 11" id="KW-0443">Lipid metabolism</keyword>
<keyword evidence="4 11" id="KW-0808">Transferase</keyword>